<dbReference type="InterPro" id="IPR051612">
    <property type="entry name" value="Teichoic_Acid_Biosynth"/>
</dbReference>
<dbReference type="AlphaFoldDB" id="A0AAX2EFJ6"/>
<dbReference type="PANTHER" id="PTHR37316:SF3">
    <property type="entry name" value="TEICHOIC ACID GLYCEROL-PHOSPHATE TRANSFERASE"/>
    <property type="match status" value="1"/>
</dbReference>
<evidence type="ECO:0000256" key="6">
    <source>
        <dbReference type="ARBA" id="ARBA00023136"/>
    </source>
</evidence>
<name>A0AAX2EFJ6_9BACI</name>
<gene>
    <name evidence="7" type="ORF">SAMN04489762_1936</name>
</gene>
<dbReference type="InterPro" id="IPR007554">
    <property type="entry name" value="Glycerophosphate_synth"/>
</dbReference>
<dbReference type="EMBL" id="FOCD01000002">
    <property type="protein sequence ID" value="SEN31379.1"/>
    <property type="molecule type" value="Genomic_DNA"/>
</dbReference>
<evidence type="ECO:0000256" key="5">
    <source>
        <dbReference type="ARBA" id="ARBA00022944"/>
    </source>
</evidence>
<sequence>MKNLIKRNIQRVFKLAFLIISKLPTKKDVIVFESFLGKQYSDNPKAIYLFMKENYPQFKYYWSIAGSKANYYVKEDIDVLKRFSFKWFLTMPRAKVWVSNSRLPLWFYKNKNTIYVQTWHGTPLKKLATDMDEVLMPGTSTEKYKENFVNEAKRWNALISPNAYSTKIFKRAFSYNGTLLETGYPRNDKLYNENNSNVITRLKKENNLPLDKKIILYAPTWRDNKYHEKGKYKFDLELDLDKLKEEISDDYIVILRMHYLIADKINVEPYKGFVYNFSDYKDINDLYLIADTLITDYSSVFFDYANLKRPMIFYAYDIVEYRDKLRGFYFNFEDKAPGPLVFDTQELIEQIKLIDNGQFDYEKIHNFADTYCYLETGDSSEKAASYIYSKLV</sequence>
<keyword evidence="5" id="KW-0777">Teichoic acid biosynthesis</keyword>
<keyword evidence="4" id="KW-0808">Transferase</keyword>
<keyword evidence="3" id="KW-1003">Cell membrane</keyword>
<comment type="caution">
    <text evidence="7">The sequence shown here is derived from an EMBL/GenBank/DDBJ whole genome shotgun (WGS) entry which is preliminary data.</text>
</comment>
<dbReference type="PANTHER" id="PTHR37316">
    <property type="entry name" value="TEICHOIC ACID GLYCEROL-PHOSPHATE PRIMASE"/>
    <property type="match status" value="1"/>
</dbReference>
<dbReference type="GO" id="GO:0047355">
    <property type="term" value="F:CDP-glycerol glycerophosphotransferase activity"/>
    <property type="evidence" value="ECO:0007669"/>
    <property type="project" value="InterPro"/>
</dbReference>
<protein>
    <submittedName>
        <fullName evidence="7">CDP-glycerol glycerophosphotransferase</fullName>
    </submittedName>
</protein>
<reference evidence="7 8" key="1">
    <citation type="submission" date="2016-10" db="EMBL/GenBank/DDBJ databases">
        <authorList>
            <person name="Varghese N."/>
            <person name="Submissions S."/>
        </authorList>
    </citation>
    <scope>NUCLEOTIDE SEQUENCE [LARGE SCALE GENOMIC DNA]</scope>
    <source>
        <strain evidence="7 8">DSM 21619</strain>
    </source>
</reference>
<dbReference type="RefSeq" id="WP_093880550.1">
    <property type="nucleotide sequence ID" value="NZ_FOCD01000002.1"/>
</dbReference>
<proteinExistence type="inferred from homology"/>
<dbReference type="GO" id="GO:0019350">
    <property type="term" value="P:teichoic acid biosynthetic process"/>
    <property type="evidence" value="ECO:0007669"/>
    <property type="project" value="UniProtKB-KW"/>
</dbReference>
<dbReference type="Gene3D" id="3.40.50.11820">
    <property type="match status" value="1"/>
</dbReference>
<accession>A0AAX2EFJ6</accession>
<evidence type="ECO:0000256" key="3">
    <source>
        <dbReference type="ARBA" id="ARBA00022475"/>
    </source>
</evidence>
<dbReference type="Proteomes" id="UP000199735">
    <property type="component" value="Unassembled WGS sequence"/>
</dbReference>
<comment type="subcellular location">
    <subcellularLocation>
        <location evidence="1">Cell membrane</location>
        <topology evidence="1">Peripheral membrane protein</topology>
    </subcellularLocation>
</comment>
<evidence type="ECO:0000313" key="8">
    <source>
        <dbReference type="Proteomes" id="UP000199735"/>
    </source>
</evidence>
<keyword evidence="6" id="KW-0472">Membrane</keyword>
<dbReference type="InterPro" id="IPR043149">
    <property type="entry name" value="TagF_N"/>
</dbReference>
<dbReference type="Gene3D" id="3.40.50.12580">
    <property type="match status" value="1"/>
</dbReference>
<comment type="similarity">
    <text evidence="2">Belongs to the CDP-glycerol glycerophosphotransferase family.</text>
</comment>
<evidence type="ECO:0000313" key="7">
    <source>
        <dbReference type="EMBL" id="SEN31379.1"/>
    </source>
</evidence>
<dbReference type="InterPro" id="IPR043148">
    <property type="entry name" value="TagF_C"/>
</dbReference>
<dbReference type="SUPFAM" id="SSF53756">
    <property type="entry name" value="UDP-Glycosyltransferase/glycogen phosphorylase"/>
    <property type="match status" value="1"/>
</dbReference>
<evidence type="ECO:0000256" key="2">
    <source>
        <dbReference type="ARBA" id="ARBA00010488"/>
    </source>
</evidence>
<dbReference type="Pfam" id="PF04464">
    <property type="entry name" value="Glyphos_transf"/>
    <property type="match status" value="1"/>
</dbReference>
<dbReference type="GO" id="GO:0005886">
    <property type="term" value="C:plasma membrane"/>
    <property type="evidence" value="ECO:0007669"/>
    <property type="project" value="UniProtKB-SubCell"/>
</dbReference>
<organism evidence="7 8">
    <name type="scientific">Terribacillus saccharophilus</name>
    <dbReference type="NCBI Taxonomy" id="361277"/>
    <lineage>
        <taxon>Bacteria</taxon>
        <taxon>Bacillati</taxon>
        <taxon>Bacillota</taxon>
        <taxon>Bacilli</taxon>
        <taxon>Bacillales</taxon>
        <taxon>Bacillaceae</taxon>
        <taxon>Terribacillus</taxon>
    </lineage>
</organism>
<evidence type="ECO:0000256" key="1">
    <source>
        <dbReference type="ARBA" id="ARBA00004202"/>
    </source>
</evidence>
<evidence type="ECO:0000256" key="4">
    <source>
        <dbReference type="ARBA" id="ARBA00022679"/>
    </source>
</evidence>